<protein>
    <recommendedName>
        <fullName evidence="3">YppF-like protein</fullName>
    </recommendedName>
</protein>
<evidence type="ECO:0008006" key="3">
    <source>
        <dbReference type="Google" id="ProtNLM"/>
    </source>
</evidence>
<dbReference type="Pfam" id="PF14178">
    <property type="entry name" value="YppF"/>
    <property type="match status" value="1"/>
</dbReference>
<proteinExistence type="predicted"/>
<reference evidence="1" key="1">
    <citation type="submission" date="2021-10" db="EMBL/GenBank/DDBJ databases">
        <authorList>
            <person name="Criscuolo A."/>
        </authorList>
    </citation>
    <scope>NUCLEOTIDE SEQUENCE</scope>
    <source>
        <strain evidence="1">CIP111885</strain>
    </source>
</reference>
<sequence>MLMNIHELKSLFIQRRNYSYENVNELLDFAKMTYIRNEISINDFRQIVRELELLGAEIPEVEQTALSENTN</sequence>
<comment type="caution">
    <text evidence="1">The sequence shown here is derived from an EMBL/GenBank/DDBJ whole genome shotgun (WGS) entry which is preliminary data.</text>
</comment>
<name>A0A9C7G9D9_9BACI</name>
<dbReference type="Proteomes" id="UP000789845">
    <property type="component" value="Unassembled WGS sequence"/>
</dbReference>
<gene>
    <name evidence="1" type="ORF">NEOCIP111885_01956</name>
</gene>
<dbReference type="AlphaFoldDB" id="A0A9C7G9D9"/>
<organism evidence="1 2">
    <name type="scientific">Pseudoneobacillus rhizosphaerae</name>
    <dbReference type="NCBI Taxonomy" id="2880968"/>
    <lineage>
        <taxon>Bacteria</taxon>
        <taxon>Bacillati</taxon>
        <taxon>Bacillota</taxon>
        <taxon>Bacilli</taxon>
        <taxon>Bacillales</taxon>
        <taxon>Bacillaceae</taxon>
        <taxon>Pseudoneobacillus</taxon>
    </lineage>
</organism>
<dbReference type="EMBL" id="CAKJTG010000009">
    <property type="protein sequence ID" value="CAG9608264.1"/>
    <property type="molecule type" value="Genomic_DNA"/>
</dbReference>
<dbReference type="InterPro" id="IPR025553">
    <property type="entry name" value="YppF"/>
</dbReference>
<keyword evidence="2" id="KW-1185">Reference proteome</keyword>
<accession>A0A9C7G9D9</accession>
<evidence type="ECO:0000313" key="2">
    <source>
        <dbReference type="Proteomes" id="UP000789845"/>
    </source>
</evidence>
<evidence type="ECO:0000313" key="1">
    <source>
        <dbReference type="EMBL" id="CAG9608264.1"/>
    </source>
</evidence>